<keyword evidence="7" id="KW-0378">Hydrolase</keyword>
<dbReference type="InterPro" id="IPR050582">
    <property type="entry name" value="HAD-like_SerB"/>
</dbReference>
<organism evidence="12 13">
    <name type="scientific">Desulfofundulus australicus DSM 11792</name>
    <dbReference type="NCBI Taxonomy" id="1121425"/>
    <lineage>
        <taxon>Bacteria</taxon>
        <taxon>Bacillati</taxon>
        <taxon>Bacillota</taxon>
        <taxon>Clostridia</taxon>
        <taxon>Eubacteriales</taxon>
        <taxon>Peptococcaceae</taxon>
        <taxon>Desulfofundulus</taxon>
    </lineage>
</organism>
<keyword evidence="13" id="KW-1185">Reference proteome</keyword>
<accession>A0A1M4XCQ6</accession>
<comment type="cofactor">
    <cofactor evidence="1">
        <name>Mg(2+)</name>
        <dbReference type="ChEBI" id="CHEBI:18420"/>
    </cofactor>
</comment>
<evidence type="ECO:0000313" key="12">
    <source>
        <dbReference type="EMBL" id="SHE91221.1"/>
    </source>
</evidence>
<dbReference type="PANTHER" id="PTHR43344:SF2">
    <property type="entry name" value="PHOSPHOSERINE PHOSPHATASE"/>
    <property type="match status" value="1"/>
</dbReference>
<gene>
    <name evidence="12" type="ORF">SAMN02745218_01044</name>
</gene>
<dbReference type="InterPro" id="IPR023214">
    <property type="entry name" value="HAD_sf"/>
</dbReference>
<evidence type="ECO:0000256" key="5">
    <source>
        <dbReference type="ARBA" id="ARBA00022605"/>
    </source>
</evidence>
<evidence type="ECO:0000256" key="10">
    <source>
        <dbReference type="ARBA" id="ARBA00048138"/>
    </source>
</evidence>
<sequence length="222" mass="24699">MPPVKLVAFDMDGTLTTVRSSWEYVHRRLGLWDDRAILYQAEFWAGKINYAEFCRRDAALWRGIPRERLERVIAEIPLRPLAREIIKALKKQQVKVALISSGLDLLAARLAEELGFDYYAANGLAARDGVLTGEPIVRVSADEPGKLKRDHLRQLLENYGLQQANVAAVGDSPGDIDMFQEASLAVLLTGDQQEAALIKAKVPHLCVVRDLGELFNLLPGVI</sequence>
<dbReference type="Proteomes" id="UP000184196">
    <property type="component" value="Unassembled WGS sequence"/>
</dbReference>
<name>A0A1M4XCQ6_9FIRM</name>
<evidence type="ECO:0000256" key="9">
    <source>
        <dbReference type="ARBA" id="ARBA00023299"/>
    </source>
</evidence>
<evidence type="ECO:0000313" key="13">
    <source>
        <dbReference type="Proteomes" id="UP000184196"/>
    </source>
</evidence>
<dbReference type="InterPro" id="IPR036412">
    <property type="entry name" value="HAD-like_sf"/>
</dbReference>
<evidence type="ECO:0000256" key="8">
    <source>
        <dbReference type="ARBA" id="ARBA00022842"/>
    </source>
</evidence>
<keyword evidence="5" id="KW-0028">Amino-acid biosynthesis</keyword>
<comment type="catalytic activity">
    <reaction evidence="10">
        <text>O-phospho-L-serine + H2O = L-serine + phosphate</text>
        <dbReference type="Rhea" id="RHEA:21208"/>
        <dbReference type="ChEBI" id="CHEBI:15377"/>
        <dbReference type="ChEBI" id="CHEBI:33384"/>
        <dbReference type="ChEBI" id="CHEBI:43474"/>
        <dbReference type="ChEBI" id="CHEBI:57524"/>
        <dbReference type="EC" id="3.1.3.3"/>
    </reaction>
</comment>
<keyword evidence="8" id="KW-0460">Magnesium</keyword>
<comment type="catalytic activity">
    <reaction evidence="11">
        <text>O-phospho-D-serine + H2O = D-serine + phosphate</text>
        <dbReference type="Rhea" id="RHEA:24873"/>
        <dbReference type="ChEBI" id="CHEBI:15377"/>
        <dbReference type="ChEBI" id="CHEBI:35247"/>
        <dbReference type="ChEBI" id="CHEBI:43474"/>
        <dbReference type="ChEBI" id="CHEBI:58680"/>
        <dbReference type="EC" id="3.1.3.3"/>
    </reaction>
</comment>
<dbReference type="SFLD" id="SFLDG01129">
    <property type="entry name" value="C1.5:_HAD__Beta-PGM__Phosphata"/>
    <property type="match status" value="1"/>
</dbReference>
<dbReference type="GO" id="GO:0005737">
    <property type="term" value="C:cytoplasm"/>
    <property type="evidence" value="ECO:0007669"/>
    <property type="project" value="TreeGrafter"/>
</dbReference>
<dbReference type="GO" id="GO:0036424">
    <property type="term" value="F:L-phosphoserine phosphatase activity"/>
    <property type="evidence" value="ECO:0007669"/>
    <property type="project" value="TreeGrafter"/>
</dbReference>
<dbReference type="EC" id="3.1.3.3" evidence="4"/>
<dbReference type="PANTHER" id="PTHR43344">
    <property type="entry name" value="PHOSPHOSERINE PHOSPHATASE"/>
    <property type="match status" value="1"/>
</dbReference>
<evidence type="ECO:0000256" key="6">
    <source>
        <dbReference type="ARBA" id="ARBA00022723"/>
    </source>
</evidence>
<dbReference type="RefSeq" id="WP_083543101.1">
    <property type="nucleotide sequence ID" value="NZ_FQUW01000011.1"/>
</dbReference>
<dbReference type="OrthoDB" id="9794212at2"/>
<dbReference type="Pfam" id="PF12710">
    <property type="entry name" value="HAD"/>
    <property type="match status" value="1"/>
</dbReference>
<dbReference type="EMBL" id="FQUW01000011">
    <property type="protein sequence ID" value="SHE91221.1"/>
    <property type="molecule type" value="Genomic_DNA"/>
</dbReference>
<dbReference type="SUPFAM" id="SSF56784">
    <property type="entry name" value="HAD-like"/>
    <property type="match status" value="1"/>
</dbReference>
<protein>
    <recommendedName>
        <fullName evidence="4">phosphoserine phosphatase</fullName>
        <ecNumber evidence="4">3.1.3.3</ecNumber>
    </recommendedName>
</protein>
<evidence type="ECO:0000256" key="1">
    <source>
        <dbReference type="ARBA" id="ARBA00001946"/>
    </source>
</evidence>
<dbReference type="Gene3D" id="3.40.50.1000">
    <property type="entry name" value="HAD superfamily/HAD-like"/>
    <property type="match status" value="1"/>
</dbReference>
<dbReference type="NCBIfam" id="TIGR01491">
    <property type="entry name" value="HAD-SF-IB-PSPlk"/>
    <property type="match status" value="1"/>
</dbReference>
<evidence type="ECO:0000256" key="4">
    <source>
        <dbReference type="ARBA" id="ARBA00012640"/>
    </source>
</evidence>
<reference evidence="13" key="1">
    <citation type="submission" date="2016-11" db="EMBL/GenBank/DDBJ databases">
        <authorList>
            <person name="Varghese N."/>
            <person name="Submissions S."/>
        </authorList>
    </citation>
    <scope>NUCLEOTIDE SEQUENCE [LARGE SCALE GENOMIC DNA]</scope>
    <source>
        <strain evidence="13">DSM 11792</strain>
    </source>
</reference>
<dbReference type="InterPro" id="IPR006386">
    <property type="entry name" value="HAD-SF_hydro_IB_PSP-like_arc"/>
</dbReference>
<proteinExistence type="inferred from homology"/>
<comment type="pathway">
    <text evidence="2">Amino-acid biosynthesis; L-serine biosynthesis; L-serine from 3-phospho-D-glycerate: step 3/3.</text>
</comment>
<dbReference type="NCBIfam" id="TIGR01488">
    <property type="entry name" value="HAD-SF-IB"/>
    <property type="match status" value="1"/>
</dbReference>
<evidence type="ECO:0000256" key="2">
    <source>
        <dbReference type="ARBA" id="ARBA00005135"/>
    </source>
</evidence>
<evidence type="ECO:0000256" key="7">
    <source>
        <dbReference type="ARBA" id="ARBA00022801"/>
    </source>
</evidence>
<evidence type="ECO:0000256" key="11">
    <source>
        <dbReference type="ARBA" id="ARBA00048523"/>
    </source>
</evidence>
<keyword evidence="6" id="KW-0479">Metal-binding</keyword>
<keyword evidence="9" id="KW-0718">Serine biosynthesis</keyword>
<comment type="similarity">
    <text evidence="3">Belongs to the HAD-like hydrolase superfamily. SerB family.</text>
</comment>
<dbReference type="GO" id="GO:0000287">
    <property type="term" value="F:magnesium ion binding"/>
    <property type="evidence" value="ECO:0007669"/>
    <property type="project" value="TreeGrafter"/>
</dbReference>
<evidence type="ECO:0000256" key="3">
    <source>
        <dbReference type="ARBA" id="ARBA00009184"/>
    </source>
</evidence>
<dbReference type="AlphaFoldDB" id="A0A1M4XCQ6"/>
<dbReference type="GO" id="GO:0006564">
    <property type="term" value="P:L-serine biosynthetic process"/>
    <property type="evidence" value="ECO:0007669"/>
    <property type="project" value="UniProtKB-KW"/>
</dbReference>
<dbReference type="SFLD" id="SFLDS00003">
    <property type="entry name" value="Haloacid_Dehalogenase"/>
    <property type="match status" value="1"/>
</dbReference>